<evidence type="ECO:0000259" key="3">
    <source>
        <dbReference type="SMART" id="SM00853"/>
    </source>
</evidence>
<comment type="similarity">
    <text evidence="1">Belongs to the DNA mismatch repair MutL/HexB family.</text>
</comment>
<dbReference type="FunFam" id="3.30.1370.100:FF:000003">
    <property type="entry name" value="DNA mismatch repair protein Mlh3"/>
    <property type="match status" value="1"/>
</dbReference>
<reference evidence="5" key="1">
    <citation type="journal article" date="2023" name="Science">
        <title>Genome structures resolve the early diversification of teleost fishes.</title>
        <authorList>
            <person name="Parey E."/>
            <person name="Louis A."/>
            <person name="Montfort J."/>
            <person name="Bouchez O."/>
            <person name="Roques C."/>
            <person name="Iampietro C."/>
            <person name="Lluch J."/>
            <person name="Castinel A."/>
            <person name="Donnadieu C."/>
            <person name="Desvignes T."/>
            <person name="Floi Bucao C."/>
            <person name="Jouanno E."/>
            <person name="Wen M."/>
            <person name="Mejri S."/>
            <person name="Dirks R."/>
            <person name="Jansen H."/>
            <person name="Henkel C."/>
            <person name="Chen W.J."/>
            <person name="Zahm M."/>
            <person name="Cabau C."/>
            <person name="Klopp C."/>
            <person name="Thompson A.W."/>
            <person name="Robinson-Rechavi M."/>
            <person name="Braasch I."/>
            <person name="Lecointre G."/>
            <person name="Bobe J."/>
            <person name="Postlethwait J.H."/>
            <person name="Berthelot C."/>
            <person name="Roest Crollius H."/>
            <person name="Guiguen Y."/>
        </authorList>
    </citation>
    <scope>NUCLEOTIDE SEQUENCE</scope>
    <source>
        <strain evidence="5">WJC10195</strain>
    </source>
</reference>
<comment type="caution">
    <text evidence="5">The sequence shown here is derived from an EMBL/GenBank/DDBJ whole genome shotgun (WGS) entry which is preliminary data.</text>
</comment>
<dbReference type="SUPFAM" id="SSF55874">
    <property type="entry name" value="ATPase domain of HSP90 chaperone/DNA topoisomerase II/histidine kinase"/>
    <property type="match status" value="1"/>
</dbReference>
<dbReference type="Pfam" id="PF08676">
    <property type="entry name" value="MutL_C"/>
    <property type="match status" value="1"/>
</dbReference>
<name>A0A9Q1EMH5_SYNKA</name>
<proteinExistence type="inferred from homology"/>
<sequence>MGSEDMERVGKRYFTSKCSSLEDLESLRFYGFRGEAVASIASLATLVEITSRSKRSGKTFLKIFKHGKSMDVFESESCRPSAGTTVVICNFFHNMPVRRKRMDVVLECERIRHRVEAISLMHPSISFTLKNDCTGAMVVQLPKAKSTYYRFVQINGMARAQKLAEVSLSHGQFEMSGYIGREGHYNNSLQFLFVNSRLVLKTRIHKLLNFLLKKINTSGRQNGNQEYTRLKPFLVQTRSSEGSLAAKLSRLKQNQVKDKRSTLERPLEEASSFFSSLDPTLTDTFMQDISNAAEQTCTPLRSADEVTPDMNANYQQSPLEAHCDTRDSARSAEFCRNAFNTAQNVPTPVLSVEDPIADSVQMLAAHNPDVCSDEVVNSIEKDGPLCTDTTRGENKQSENIAVGSSDWLEHFDDSIGKLVYINKVTGLSKYEAPVVEETQVPCTTDVTTMSISVISRKGFEYTCYPFQSELVLPFLPRSRAERVLSSGLDHTDGSEAANSLSSMFSEWSNPVFVRPPEVAVDVTSGQAEGLAVKIHNILYPYRFTKDMIHSMKVVHQVDKKFLACLINTRAMDAESGNLLVLVDQHAAHERVRLENLITESYEEDLEAPGQKRLCSSSVTPPLEIEVTEEELRLLRSCQPFLRGLGLEIRFPETGDPHLLVGKVPMCFVEREASELRRGRHTATKAIVEEYIREQIELLRSAGRVRGTLPLTVLKVLASQACHGAIKFNHSLSVEECCSLVGSLSTCQLPFQCAHGRPSMVPLADLLHLDNDQQESPKPNLRKLRRMYRAWELYGKK</sequence>
<dbReference type="Gene3D" id="3.30.1540.20">
    <property type="entry name" value="MutL, C-terminal domain, dimerisation subdomain"/>
    <property type="match status" value="1"/>
</dbReference>
<feature type="domain" description="DNA mismatch repair protein S5" evidence="4">
    <location>
        <begin position="151"/>
        <end position="235"/>
    </location>
</feature>
<dbReference type="GO" id="GO:0006298">
    <property type="term" value="P:mismatch repair"/>
    <property type="evidence" value="ECO:0007669"/>
    <property type="project" value="InterPro"/>
</dbReference>
<dbReference type="InterPro" id="IPR014790">
    <property type="entry name" value="MutL_C"/>
</dbReference>
<keyword evidence="6" id="KW-1185">Reference proteome</keyword>
<dbReference type="SUPFAM" id="SSF54211">
    <property type="entry name" value="Ribosomal protein S5 domain 2-like"/>
    <property type="match status" value="1"/>
</dbReference>
<feature type="domain" description="MutL C-terminal dimerisation" evidence="3">
    <location>
        <begin position="553"/>
        <end position="731"/>
    </location>
</feature>
<dbReference type="InterPro" id="IPR036890">
    <property type="entry name" value="HATPase_C_sf"/>
</dbReference>
<dbReference type="InterPro" id="IPR042121">
    <property type="entry name" value="MutL_C_regsub"/>
</dbReference>
<evidence type="ECO:0000313" key="5">
    <source>
        <dbReference type="EMBL" id="KAJ8341570.1"/>
    </source>
</evidence>
<evidence type="ECO:0008006" key="7">
    <source>
        <dbReference type="Google" id="ProtNLM"/>
    </source>
</evidence>
<dbReference type="OrthoDB" id="429932at2759"/>
<dbReference type="GO" id="GO:0030983">
    <property type="term" value="F:mismatched DNA binding"/>
    <property type="evidence" value="ECO:0007669"/>
    <property type="project" value="InterPro"/>
</dbReference>
<keyword evidence="2" id="KW-0227">DNA damage</keyword>
<organism evidence="5 6">
    <name type="scientific">Synaphobranchus kaupii</name>
    <name type="common">Kaup's arrowtooth eel</name>
    <dbReference type="NCBI Taxonomy" id="118154"/>
    <lineage>
        <taxon>Eukaryota</taxon>
        <taxon>Metazoa</taxon>
        <taxon>Chordata</taxon>
        <taxon>Craniata</taxon>
        <taxon>Vertebrata</taxon>
        <taxon>Euteleostomi</taxon>
        <taxon>Actinopterygii</taxon>
        <taxon>Neopterygii</taxon>
        <taxon>Teleostei</taxon>
        <taxon>Anguilliformes</taxon>
        <taxon>Synaphobranchidae</taxon>
        <taxon>Synaphobranchus</taxon>
    </lineage>
</organism>
<dbReference type="Gene3D" id="3.30.565.10">
    <property type="entry name" value="Histidine kinase-like ATPase, C-terminal domain"/>
    <property type="match status" value="1"/>
</dbReference>
<dbReference type="FunFam" id="3.30.1540.20:FF:000005">
    <property type="entry name" value="MutL homolog 3"/>
    <property type="match status" value="1"/>
</dbReference>
<dbReference type="SUPFAM" id="SSF118116">
    <property type="entry name" value="DNA mismatch repair protein MutL"/>
    <property type="match status" value="1"/>
</dbReference>
<dbReference type="GO" id="GO:0032300">
    <property type="term" value="C:mismatch repair complex"/>
    <property type="evidence" value="ECO:0007669"/>
    <property type="project" value="InterPro"/>
</dbReference>
<dbReference type="EMBL" id="JAINUF010000015">
    <property type="protein sequence ID" value="KAJ8341570.1"/>
    <property type="molecule type" value="Genomic_DNA"/>
</dbReference>
<dbReference type="SMART" id="SM00853">
    <property type="entry name" value="MutL_C"/>
    <property type="match status" value="1"/>
</dbReference>
<evidence type="ECO:0000259" key="4">
    <source>
        <dbReference type="SMART" id="SM01340"/>
    </source>
</evidence>
<dbReference type="InterPro" id="IPR013507">
    <property type="entry name" value="DNA_mismatch_S5_2-like"/>
</dbReference>
<dbReference type="PANTHER" id="PTHR10073:SF47">
    <property type="entry name" value="DNA MISMATCH REPAIR PROTEIN MLH3"/>
    <property type="match status" value="1"/>
</dbReference>
<dbReference type="GO" id="GO:0016887">
    <property type="term" value="F:ATP hydrolysis activity"/>
    <property type="evidence" value="ECO:0007669"/>
    <property type="project" value="InterPro"/>
</dbReference>
<dbReference type="GO" id="GO:0140664">
    <property type="term" value="F:ATP-dependent DNA damage sensor activity"/>
    <property type="evidence" value="ECO:0007669"/>
    <property type="project" value="InterPro"/>
</dbReference>
<dbReference type="InterPro" id="IPR038973">
    <property type="entry name" value="MutL/Mlh/Pms-like"/>
</dbReference>
<dbReference type="InterPro" id="IPR020568">
    <property type="entry name" value="Ribosomal_Su5_D2-typ_SF"/>
</dbReference>
<evidence type="ECO:0000256" key="1">
    <source>
        <dbReference type="ARBA" id="ARBA00006082"/>
    </source>
</evidence>
<dbReference type="GO" id="GO:0005524">
    <property type="term" value="F:ATP binding"/>
    <property type="evidence" value="ECO:0007669"/>
    <property type="project" value="InterPro"/>
</dbReference>
<dbReference type="Gene3D" id="3.30.1370.100">
    <property type="entry name" value="MutL, C-terminal domain, regulatory subdomain"/>
    <property type="match status" value="1"/>
</dbReference>
<dbReference type="AlphaFoldDB" id="A0A9Q1EMH5"/>
<dbReference type="Proteomes" id="UP001152622">
    <property type="component" value="Chromosome 15"/>
</dbReference>
<evidence type="ECO:0000313" key="6">
    <source>
        <dbReference type="Proteomes" id="UP001152622"/>
    </source>
</evidence>
<evidence type="ECO:0000256" key="2">
    <source>
        <dbReference type="ARBA" id="ARBA00022763"/>
    </source>
</evidence>
<protein>
    <recommendedName>
        <fullName evidence="7">DNA mismatch repair protein Mlh3</fullName>
    </recommendedName>
</protein>
<dbReference type="InterPro" id="IPR037198">
    <property type="entry name" value="MutL_C_sf"/>
</dbReference>
<dbReference type="InterPro" id="IPR014721">
    <property type="entry name" value="Ribsml_uS5_D2-typ_fold_subgr"/>
</dbReference>
<accession>A0A9Q1EMH5</accession>
<dbReference type="InterPro" id="IPR042120">
    <property type="entry name" value="MutL_C_dimsub"/>
</dbReference>
<dbReference type="SMART" id="SM01340">
    <property type="entry name" value="DNA_mis_repair"/>
    <property type="match status" value="1"/>
</dbReference>
<dbReference type="Gene3D" id="3.30.230.10">
    <property type="match status" value="1"/>
</dbReference>
<gene>
    <name evidence="5" type="ORF">SKAU_G00338610</name>
</gene>
<dbReference type="PANTHER" id="PTHR10073">
    <property type="entry name" value="DNA MISMATCH REPAIR PROTEIN MLH, PMS, MUTL"/>
    <property type="match status" value="1"/>
</dbReference>